<dbReference type="KEGG" id="cmaq:H0S70_06990"/>
<dbReference type="AlphaFoldDB" id="A0A7H1DT45"/>
<gene>
    <name evidence="1" type="ORF">H0S70_06990</name>
</gene>
<reference evidence="1 2" key="1">
    <citation type="submission" date="2020-07" db="EMBL/GenBank/DDBJ databases">
        <title>Complete genome and description of Chryseobacterium manosquense strain Marseille-Q2069 sp. nov.</title>
        <authorList>
            <person name="Boxberger M."/>
        </authorList>
    </citation>
    <scope>NUCLEOTIDE SEQUENCE [LARGE SCALE GENOMIC DNA]</scope>
    <source>
        <strain evidence="1 2">Marseille-Q2069</strain>
    </source>
</reference>
<dbReference type="Proteomes" id="UP000516438">
    <property type="component" value="Chromosome"/>
</dbReference>
<name>A0A7H1DT45_9FLAO</name>
<dbReference type="EMBL" id="CP060203">
    <property type="protein sequence ID" value="QNS40153.1"/>
    <property type="molecule type" value="Genomic_DNA"/>
</dbReference>
<evidence type="ECO:0000313" key="1">
    <source>
        <dbReference type="EMBL" id="QNS40153.1"/>
    </source>
</evidence>
<organism evidence="1 2">
    <name type="scientific">Chryseobacterium manosquense</name>
    <dbReference type="NCBI Taxonomy" id="2754694"/>
    <lineage>
        <taxon>Bacteria</taxon>
        <taxon>Pseudomonadati</taxon>
        <taxon>Bacteroidota</taxon>
        <taxon>Flavobacteriia</taxon>
        <taxon>Flavobacteriales</taxon>
        <taxon>Weeksellaceae</taxon>
        <taxon>Chryseobacterium group</taxon>
        <taxon>Chryseobacterium</taxon>
    </lineage>
</organism>
<keyword evidence="2" id="KW-1185">Reference proteome</keyword>
<proteinExistence type="predicted"/>
<protein>
    <submittedName>
        <fullName evidence="1">Uncharacterized protein</fullName>
    </submittedName>
</protein>
<dbReference type="RefSeq" id="WP_188320278.1">
    <property type="nucleotide sequence ID" value="NZ_CP060203.1"/>
</dbReference>
<evidence type="ECO:0000313" key="2">
    <source>
        <dbReference type="Proteomes" id="UP000516438"/>
    </source>
</evidence>
<sequence>MQKVGNQNHWFGDYYLGGDTSGKFILYNQKQVIILKAKTYKEALKEAEKHDRR</sequence>
<accession>A0A7H1DT45</accession>